<reference evidence="13 14" key="1">
    <citation type="submission" date="2019-11" db="EMBL/GenBank/DDBJ databases">
        <title>Comparative genomics of hydrocarbon-degrading Desulfosarcina strains.</title>
        <authorList>
            <person name="Watanabe M."/>
            <person name="Kojima H."/>
            <person name="Fukui M."/>
        </authorList>
    </citation>
    <scope>NUCLEOTIDE SEQUENCE [LARGE SCALE GENOMIC DNA]</scope>
    <source>
        <strain evidence="13 14">PL12</strain>
    </source>
</reference>
<comment type="similarity">
    <text evidence="1 10 11">Belongs to the TRAFAC class TrmE-Era-EngA-EngB-Septin-like GTPase superfamily. TrmE GTPase family.</text>
</comment>
<dbReference type="Pfam" id="PF10396">
    <property type="entry name" value="TrmE_N"/>
    <property type="match status" value="1"/>
</dbReference>
<dbReference type="CDD" id="cd04164">
    <property type="entry name" value="trmE"/>
    <property type="match status" value="1"/>
</dbReference>
<evidence type="ECO:0000256" key="2">
    <source>
        <dbReference type="ARBA" id="ARBA00022490"/>
    </source>
</evidence>
<dbReference type="GO" id="GO:0042802">
    <property type="term" value="F:identical protein binding"/>
    <property type="evidence" value="ECO:0007669"/>
    <property type="project" value="UniProtKB-ARBA"/>
</dbReference>
<dbReference type="RefSeq" id="WP_155318165.1">
    <property type="nucleotide sequence ID" value="NZ_AP021874.1"/>
</dbReference>
<evidence type="ECO:0000256" key="10">
    <source>
        <dbReference type="HAMAP-Rule" id="MF_00379"/>
    </source>
</evidence>
<dbReference type="GO" id="GO:0046872">
    <property type="term" value="F:metal ion binding"/>
    <property type="evidence" value="ECO:0007669"/>
    <property type="project" value="UniProtKB-KW"/>
</dbReference>
<feature type="binding site" evidence="10">
    <location>
        <begin position="287"/>
        <end position="290"/>
    </location>
    <ligand>
        <name>GTP</name>
        <dbReference type="ChEBI" id="CHEBI:37565"/>
    </ligand>
</feature>
<keyword evidence="3 10" id="KW-0819">tRNA processing</keyword>
<keyword evidence="5 10" id="KW-0547">Nucleotide-binding</keyword>
<feature type="binding site" evidence="10">
    <location>
        <position position="97"/>
    </location>
    <ligand>
        <name>(6S)-5-formyl-5,6,7,8-tetrahydrofolate</name>
        <dbReference type="ChEBI" id="CHEBI:57457"/>
    </ligand>
</feature>
<evidence type="ECO:0000256" key="6">
    <source>
        <dbReference type="ARBA" id="ARBA00022801"/>
    </source>
</evidence>
<dbReference type="InterPro" id="IPR004520">
    <property type="entry name" value="GTPase_MnmE"/>
</dbReference>
<dbReference type="NCBIfam" id="TIGR00231">
    <property type="entry name" value="small_GTP"/>
    <property type="match status" value="1"/>
</dbReference>
<dbReference type="Pfam" id="PF12631">
    <property type="entry name" value="MnmE_helical"/>
    <property type="match status" value="1"/>
</dbReference>
<organism evidence="13 14">
    <name type="scientific">Desulfosarcina alkanivorans</name>
    <dbReference type="NCBI Taxonomy" id="571177"/>
    <lineage>
        <taxon>Bacteria</taxon>
        <taxon>Pseudomonadati</taxon>
        <taxon>Thermodesulfobacteriota</taxon>
        <taxon>Desulfobacteria</taxon>
        <taxon>Desulfobacterales</taxon>
        <taxon>Desulfosarcinaceae</taxon>
        <taxon>Desulfosarcina</taxon>
    </lineage>
</organism>
<comment type="subcellular location">
    <subcellularLocation>
        <location evidence="10">Cytoplasm</location>
    </subcellularLocation>
</comment>
<dbReference type="SUPFAM" id="SSF52540">
    <property type="entry name" value="P-loop containing nucleoside triphosphate hydrolases"/>
    <property type="match status" value="1"/>
</dbReference>
<comment type="caution">
    <text evidence="10">Lacks conserved residue(s) required for the propagation of feature annotation.</text>
</comment>
<dbReference type="InterPro" id="IPR005225">
    <property type="entry name" value="Small_GTP-bd"/>
</dbReference>
<dbReference type="Pfam" id="PF01926">
    <property type="entry name" value="MMR_HSR1"/>
    <property type="match status" value="1"/>
</dbReference>
<comment type="subunit">
    <text evidence="10">Homodimer. Heterotetramer of two MnmE and two MnmG subunits.</text>
</comment>
<sequence length="471" mass="51827">MFNHTIAAIATPLGPGGIGIIRISGPSAYAILKRLFVRQLRAKKKRTHFKSSSNDTFRSHMVYHGYIMGVDRETIIDEVLAIFMQGPKSFTREDVVEIQSHSGFIVLNRILSAIIDAGAGLAMPGEFTKRAFLNGRIDISQAEAVIDLINAPCETAAQMASHHLTGGIRDIVQTLTFKLNNLQAKCEAAIEFLETGEDRTLISDVSREVRNEILPGISKLIQRQKETAIFRKGLHLAIAGSPNVGKSSLLNRLVEREAAIVSDFPGTTRDVVREYISINGIPVVVCDTAGIHETSDPVECMGIEKSRNQIHHADIVLMVLDGTRDVNAFEEKLLTEIKEDKTIVVVNKDDVVDEGVIRGIEKRVAKYSWIRVSAKTGTRIDQLKSLIFKDIVHGQQGAGDTWAAPNLRQRKILEKTSAALAPLTGQGVSGQPIELVSERLKHSLQLIGEISGVDGREDLYDHIFNQFCVGK</sequence>
<dbReference type="InterPro" id="IPR006073">
    <property type="entry name" value="GTP-bd"/>
</dbReference>
<evidence type="ECO:0000313" key="14">
    <source>
        <dbReference type="Proteomes" id="UP000427906"/>
    </source>
</evidence>
<evidence type="ECO:0000256" key="3">
    <source>
        <dbReference type="ARBA" id="ARBA00022694"/>
    </source>
</evidence>
<feature type="binding site" evidence="10">
    <location>
        <position position="136"/>
    </location>
    <ligand>
        <name>(6S)-5-formyl-5,6,7,8-tetrahydrofolate</name>
        <dbReference type="ChEBI" id="CHEBI:57457"/>
    </ligand>
</feature>
<dbReference type="PANTHER" id="PTHR42714:SF2">
    <property type="entry name" value="TRNA MODIFICATION GTPASE GTPBP3, MITOCHONDRIAL"/>
    <property type="match status" value="1"/>
</dbReference>
<evidence type="ECO:0000256" key="5">
    <source>
        <dbReference type="ARBA" id="ARBA00022741"/>
    </source>
</evidence>
<evidence type="ECO:0000256" key="4">
    <source>
        <dbReference type="ARBA" id="ARBA00022723"/>
    </source>
</evidence>
<protein>
    <recommendedName>
        <fullName evidence="10">tRNA modification GTPase MnmE</fullName>
        <ecNumber evidence="10">3.6.-.-</ecNumber>
    </recommendedName>
</protein>
<dbReference type="PRINTS" id="PR00449">
    <property type="entry name" value="RASTRNSFRMNG"/>
</dbReference>
<dbReference type="CDD" id="cd14858">
    <property type="entry name" value="TrmE_N"/>
    <property type="match status" value="1"/>
</dbReference>
<proteinExistence type="inferred from homology"/>
<dbReference type="Gene3D" id="3.30.1360.120">
    <property type="entry name" value="Probable tRNA modification gtpase trme, domain 1"/>
    <property type="match status" value="1"/>
</dbReference>
<evidence type="ECO:0000256" key="11">
    <source>
        <dbReference type="RuleBase" id="RU003313"/>
    </source>
</evidence>
<dbReference type="FunFam" id="3.40.50.300:FF:001376">
    <property type="entry name" value="tRNA modification GTPase MnmE"/>
    <property type="match status" value="1"/>
</dbReference>
<keyword evidence="8 10" id="KW-0630">Potassium</keyword>
<dbReference type="PANTHER" id="PTHR42714">
    <property type="entry name" value="TRNA MODIFICATION GTPASE GTPBP3"/>
    <property type="match status" value="1"/>
</dbReference>
<evidence type="ECO:0000256" key="9">
    <source>
        <dbReference type="ARBA" id="ARBA00023134"/>
    </source>
</evidence>
<dbReference type="EMBL" id="AP021874">
    <property type="protein sequence ID" value="BBO70201.1"/>
    <property type="molecule type" value="Genomic_DNA"/>
</dbReference>
<dbReference type="KEGG" id="dalk:DSCA_41310"/>
<keyword evidence="14" id="KW-1185">Reference proteome</keyword>
<dbReference type="GO" id="GO:0030488">
    <property type="term" value="P:tRNA methylation"/>
    <property type="evidence" value="ECO:0007669"/>
    <property type="project" value="TreeGrafter"/>
</dbReference>
<feature type="domain" description="TrmE-type G" evidence="12">
    <location>
        <begin position="233"/>
        <end position="392"/>
    </location>
</feature>
<dbReference type="PROSITE" id="PS51709">
    <property type="entry name" value="G_TRME"/>
    <property type="match status" value="1"/>
</dbReference>
<dbReference type="GO" id="GO:0002098">
    <property type="term" value="P:tRNA wobble uridine modification"/>
    <property type="evidence" value="ECO:0007669"/>
    <property type="project" value="TreeGrafter"/>
</dbReference>
<evidence type="ECO:0000313" key="13">
    <source>
        <dbReference type="EMBL" id="BBO70201.1"/>
    </source>
</evidence>
<gene>
    <name evidence="10 13" type="primary">mnmE</name>
    <name evidence="10" type="synonym">trmE</name>
    <name evidence="13" type="ORF">DSCA_41310</name>
</gene>
<dbReference type="Gene3D" id="1.20.120.430">
    <property type="entry name" value="tRNA modification GTPase MnmE domain 2"/>
    <property type="match status" value="1"/>
</dbReference>
<dbReference type="HAMAP" id="MF_00379">
    <property type="entry name" value="GTPase_MnmE"/>
    <property type="match status" value="1"/>
</dbReference>
<keyword evidence="7 10" id="KW-0460">Magnesium</keyword>
<dbReference type="InterPro" id="IPR018948">
    <property type="entry name" value="GTP-bd_TrmE_N"/>
</dbReference>
<evidence type="ECO:0000256" key="8">
    <source>
        <dbReference type="ARBA" id="ARBA00022958"/>
    </source>
</evidence>
<dbReference type="OrthoDB" id="9805918at2"/>
<dbReference type="InterPro" id="IPR025867">
    <property type="entry name" value="MnmE_helical"/>
</dbReference>
<dbReference type="GO" id="GO:0005829">
    <property type="term" value="C:cytosol"/>
    <property type="evidence" value="ECO:0007669"/>
    <property type="project" value="TreeGrafter"/>
</dbReference>
<feature type="binding site" evidence="10">
    <location>
        <position position="471"/>
    </location>
    <ligand>
        <name>(6S)-5-formyl-5,6,7,8-tetrahydrofolate</name>
        <dbReference type="ChEBI" id="CHEBI:57457"/>
    </ligand>
</feature>
<evidence type="ECO:0000259" key="12">
    <source>
        <dbReference type="PROSITE" id="PS51709"/>
    </source>
</evidence>
<dbReference type="InterPro" id="IPR027368">
    <property type="entry name" value="MnmE_dom2"/>
</dbReference>
<dbReference type="GO" id="GO:0005525">
    <property type="term" value="F:GTP binding"/>
    <property type="evidence" value="ECO:0007669"/>
    <property type="project" value="UniProtKB-UniRule"/>
</dbReference>
<evidence type="ECO:0000256" key="7">
    <source>
        <dbReference type="ARBA" id="ARBA00022842"/>
    </source>
</evidence>
<dbReference type="InterPro" id="IPR027266">
    <property type="entry name" value="TrmE/GcvT-like"/>
</dbReference>
<feature type="binding site" evidence="10">
    <location>
        <position position="247"/>
    </location>
    <ligand>
        <name>Mg(2+)</name>
        <dbReference type="ChEBI" id="CHEBI:18420"/>
    </ligand>
</feature>
<dbReference type="FunFam" id="3.30.1360.120:FF:000003">
    <property type="entry name" value="tRNA modification GTPase MnmE"/>
    <property type="match status" value="1"/>
</dbReference>
<keyword evidence="2 10" id="KW-0963">Cytoplasm</keyword>
<dbReference type="Gene3D" id="3.40.50.300">
    <property type="entry name" value="P-loop containing nucleotide triphosphate hydrolases"/>
    <property type="match status" value="1"/>
</dbReference>
<keyword evidence="4 10" id="KW-0479">Metal-binding</keyword>
<name>A0A5K7YT57_9BACT</name>
<accession>A0A5K7YT57</accession>
<keyword evidence="6 10" id="KW-0378">Hydrolase</keyword>
<dbReference type="InterPro" id="IPR027417">
    <property type="entry name" value="P-loop_NTPase"/>
</dbReference>
<dbReference type="GO" id="GO:0003924">
    <property type="term" value="F:GTPase activity"/>
    <property type="evidence" value="ECO:0007669"/>
    <property type="project" value="UniProtKB-UniRule"/>
</dbReference>
<feature type="binding site" evidence="10">
    <location>
        <begin position="243"/>
        <end position="248"/>
    </location>
    <ligand>
        <name>GTP</name>
        <dbReference type="ChEBI" id="CHEBI:37565"/>
    </ligand>
</feature>
<comment type="cofactor">
    <cofactor evidence="10">
        <name>K(+)</name>
        <dbReference type="ChEBI" id="CHEBI:29103"/>
    </cofactor>
    <text evidence="10">Binds 1 potassium ion per subunit.</text>
</comment>
<feature type="binding site" evidence="10">
    <location>
        <begin position="262"/>
        <end position="268"/>
    </location>
    <ligand>
        <name>GTP</name>
        <dbReference type="ChEBI" id="CHEBI:37565"/>
    </ligand>
</feature>
<dbReference type="Proteomes" id="UP000427906">
    <property type="component" value="Chromosome"/>
</dbReference>
<feature type="binding site" evidence="10">
    <location>
        <position position="22"/>
    </location>
    <ligand>
        <name>(6S)-5-formyl-5,6,7,8-tetrahydrofolate</name>
        <dbReference type="ChEBI" id="CHEBI:57457"/>
    </ligand>
</feature>
<dbReference type="InterPro" id="IPR031168">
    <property type="entry name" value="G_TrmE"/>
</dbReference>
<keyword evidence="9 10" id="KW-0342">GTP-binding</keyword>
<feature type="binding site" evidence="10">
    <location>
        <position position="268"/>
    </location>
    <ligand>
        <name>Mg(2+)</name>
        <dbReference type="ChEBI" id="CHEBI:18420"/>
    </ligand>
</feature>
<evidence type="ECO:0000256" key="1">
    <source>
        <dbReference type="ARBA" id="ARBA00011043"/>
    </source>
</evidence>
<dbReference type="AlphaFoldDB" id="A0A5K7YT57"/>
<dbReference type="EC" id="3.6.-.-" evidence="10"/>
<comment type="function">
    <text evidence="10">Exhibits a very high intrinsic GTPase hydrolysis rate. Involved in the addition of a carboxymethylaminomethyl (cmnm) group at the wobble position (U34) of certain tRNAs, forming tRNA-cmnm(5)s(2)U34.</text>
</comment>
<dbReference type="NCBIfam" id="TIGR00450">
    <property type="entry name" value="mnmE_trmE_thdF"/>
    <property type="match status" value="1"/>
</dbReference>